<dbReference type="InterPro" id="IPR036736">
    <property type="entry name" value="ACP-like_sf"/>
</dbReference>
<dbReference type="Proteomes" id="UP000033618">
    <property type="component" value="Unassembled WGS sequence"/>
</dbReference>
<dbReference type="SUPFAM" id="SSF47336">
    <property type="entry name" value="ACP-like"/>
    <property type="match status" value="1"/>
</dbReference>
<evidence type="ECO:0000259" key="1">
    <source>
        <dbReference type="PROSITE" id="PS50075"/>
    </source>
</evidence>
<feature type="domain" description="Carrier" evidence="1">
    <location>
        <begin position="11"/>
        <end position="90"/>
    </location>
</feature>
<dbReference type="PATRIC" id="fig|28092.6.peg.5667"/>
<comment type="caution">
    <text evidence="2">The sequence shown here is derived from an EMBL/GenBank/DDBJ whole genome shotgun (WGS) entry which is preliminary data.</text>
</comment>
<sequence>MSQSQASLSLDHLVNRVKAALTEVTRRSDIAQLPAEASLVDDVGLDSMSVLAFFMALEERIGNFRIQIDELEHDDLQTIASVARFVHARVSVA</sequence>
<protein>
    <recommendedName>
        <fullName evidence="1">Carrier domain-containing protein</fullName>
    </recommendedName>
</protein>
<proteinExistence type="predicted"/>
<accession>A0A0F5JUG4</accession>
<dbReference type="STRING" id="28092.WM40_24125"/>
<name>A0A0F5JUG4_9BURK</name>
<organism evidence="2 3">
    <name type="scientific">Robbsia andropogonis</name>
    <dbReference type="NCBI Taxonomy" id="28092"/>
    <lineage>
        <taxon>Bacteria</taxon>
        <taxon>Pseudomonadati</taxon>
        <taxon>Pseudomonadota</taxon>
        <taxon>Betaproteobacteria</taxon>
        <taxon>Burkholderiales</taxon>
        <taxon>Burkholderiaceae</taxon>
        <taxon>Robbsia</taxon>
    </lineage>
</organism>
<keyword evidence="3" id="KW-1185">Reference proteome</keyword>
<reference evidence="2 3" key="1">
    <citation type="submission" date="2015-03" db="EMBL/GenBank/DDBJ databases">
        <title>Draft Genome Sequence of Burkholderia andropogonis type strain ICMP2807, isolated from Sorghum bicolor.</title>
        <authorList>
            <person name="Lopes-Santos L."/>
            <person name="Castro D.B."/>
            <person name="Ottoboni L.M."/>
            <person name="Park D."/>
            <person name="Weirc B.S."/>
            <person name="Destefano S.A."/>
        </authorList>
    </citation>
    <scope>NUCLEOTIDE SEQUENCE [LARGE SCALE GENOMIC DNA]</scope>
    <source>
        <strain evidence="2 3">ICMP2807</strain>
    </source>
</reference>
<dbReference type="OrthoDB" id="9896817at2"/>
<dbReference type="RefSeq" id="WP_046154226.1">
    <property type="nucleotide sequence ID" value="NZ_CADFGU010000004.1"/>
</dbReference>
<dbReference type="Gene3D" id="1.10.1200.10">
    <property type="entry name" value="ACP-like"/>
    <property type="match status" value="1"/>
</dbReference>
<dbReference type="EMBL" id="LAQU01000052">
    <property type="protein sequence ID" value="KKB61290.1"/>
    <property type="molecule type" value="Genomic_DNA"/>
</dbReference>
<dbReference type="Pfam" id="PF00550">
    <property type="entry name" value="PP-binding"/>
    <property type="match status" value="1"/>
</dbReference>
<dbReference type="PROSITE" id="PS50075">
    <property type="entry name" value="CARRIER"/>
    <property type="match status" value="1"/>
</dbReference>
<dbReference type="InterPro" id="IPR009081">
    <property type="entry name" value="PP-bd_ACP"/>
</dbReference>
<evidence type="ECO:0000313" key="2">
    <source>
        <dbReference type="EMBL" id="KKB61290.1"/>
    </source>
</evidence>
<gene>
    <name evidence="2" type="ORF">WM40_24125</name>
</gene>
<dbReference type="AlphaFoldDB" id="A0A0F5JUG4"/>
<evidence type="ECO:0000313" key="3">
    <source>
        <dbReference type="Proteomes" id="UP000033618"/>
    </source>
</evidence>